<keyword evidence="2" id="KW-1185">Reference proteome</keyword>
<protein>
    <submittedName>
        <fullName evidence="1">Uncharacterized protein</fullName>
    </submittedName>
</protein>
<dbReference type="OrthoDB" id="6356850at2759"/>
<gene>
    <name evidence="1" type="ORF">Bhyg_12541</name>
</gene>
<name>A0A9Q0MYG2_9DIPT</name>
<organism evidence="1 2">
    <name type="scientific">Pseudolycoriella hygida</name>
    <dbReference type="NCBI Taxonomy" id="35572"/>
    <lineage>
        <taxon>Eukaryota</taxon>
        <taxon>Metazoa</taxon>
        <taxon>Ecdysozoa</taxon>
        <taxon>Arthropoda</taxon>
        <taxon>Hexapoda</taxon>
        <taxon>Insecta</taxon>
        <taxon>Pterygota</taxon>
        <taxon>Neoptera</taxon>
        <taxon>Endopterygota</taxon>
        <taxon>Diptera</taxon>
        <taxon>Nematocera</taxon>
        <taxon>Sciaroidea</taxon>
        <taxon>Sciaridae</taxon>
        <taxon>Pseudolycoriella</taxon>
    </lineage>
</organism>
<dbReference type="AlphaFoldDB" id="A0A9Q0MYG2"/>
<dbReference type="Proteomes" id="UP001151699">
    <property type="component" value="Chromosome X"/>
</dbReference>
<feature type="non-terminal residue" evidence="1">
    <location>
        <position position="1"/>
    </location>
</feature>
<evidence type="ECO:0000313" key="1">
    <source>
        <dbReference type="EMBL" id="KAJ6639794.1"/>
    </source>
</evidence>
<evidence type="ECO:0000313" key="2">
    <source>
        <dbReference type="Proteomes" id="UP001151699"/>
    </source>
</evidence>
<sequence length="237" mass="27063">MVKQWKKDGPEQELLERMFDEGSIEDWETSDVVQSKVPQFKLFSERVFAKHFRETKLGSYPGASQIETQNSIPELGHPETSSHGRPADFTALDGSHSDIRFGNAPYITWIYTDHQKNVEYVCVAVCVISGCRDINFIVSDDGTKLTLNYVWPSAIYSPEELFANKLLKNEMSLDHPKIHALNSRLIDREITLQSRPQGSMTIDLPKKVLREIGTWSKTGVKSKETRIVLLEFQAFQK</sequence>
<accession>A0A9Q0MYG2</accession>
<reference evidence="1" key="1">
    <citation type="submission" date="2022-07" db="EMBL/GenBank/DDBJ databases">
        <authorList>
            <person name="Trinca V."/>
            <person name="Uliana J.V.C."/>
            <person name="Torres T.T."/>
            <person name="Ward R.J."/>
            <person name="Monesi N."/>
        </authorList>
    </citation>
    <scope>NUCLEOTIDE SEQUENCE</scope>
    <source>
        <strain evidence="1">HSMRA1968</strain>
        <tissue evidence="1">Whole embryos</tissue>
    </source>
</reference>
<comment type="caution">
    <text evidence="1">The sequence shown here is derived from an EMBL/GenBank/DDBJ whole genome shotgun (WGS) entry which is preliminary data.</text>
</comment>
<dbReference type="EMBL" id="WJQU01000003">
    <property type="protein sequence ID" value="KAJ6639794.1"/>
    <property type="molecule type" value="Genomic_DNA"/>
</dbReference>
<proteinExistence type="predicted"/>